<evidence type="ECO:0000256" key="1">
    <source>
        <dbReference type="SAM" id="Phobius"/>
    </source>
</evidence>
<organism evidence="3">
    <name type="scientific">hydrothermal vent metagenome</name>
    <dbReference type="NCBI Taxonomy" id="652676"/>
    <lineage>
        <taxon>unclassified sequences</taxon>
        <taxon>metagenomes</taxon>
        <taxon>ecological metagenomes</taxon>
    </lineage>
</organism>
<evidence type="ECO:0000313" key="3">
    <source>
        <dbReference type="EMBL" id="VAV88636.1"/>
    </source>
</evidence>
<reference evidence="3" key="1">
    <citation type="submission" date="2018-06" db="EMBL/GenBank/DDBJ databases">
        <authorList>
            <person name="Zhirakovskaya E."/>
        </authorList>
    </citation>
    <scope>NUCLEOTIDE SEQUENCE</scope>
</reference>
<keyword evidence="1" id="KW-0812">Transmembrane</keyword>
<gene>
    <name evidence="3" type="ORF">MNBD_ALPHA04-1658</name>
</gene>
<feature type="transmembrane region" description="Helical" evidence="1">
    <location>
        <begin position="196"/>
        <end position="213"/>
    </location>
</feature>
<proteinExistence type="predicted"/>
<keyword evidence="1" id="KW-0472">Membrane</keyword>
<protein>
    <recommendedName>
        <fullName evidence="2">Ice-binding protein C-terminal domain-containing protein</fullName>
    </recommendedName>
</protein>
<dbReference type="Pfam" id="PF07589">
    <property type="entry name" value="PEP-CTERM"/>
    <property type="match status" value="1"/>
</dbReference>
<dbReference type="Gene3D" id="2.60.120.260">
    <property type="entry name" value="Galactose-binding domain-like"/>
    <property type="match status" value="1"/>
</dbReference>
<dbReference type="InterPro" id="IPR013424">
    <property type="entry name" value="Ice-binding_C"/>
</dbReference>
<dbReference type="SUPFAM" id="SSF49785">
    <property type="entry name" value="Galactose-binding domain-like"/>
    <property type="match status" value="1"/>
</dbReference>
<dbReference type="NCBIfam" id="TIGR02595">
    <property type="entry name" value="PEP_CTERM"/>
    <property type="match status" value="1"/>
</dbReference>
<dbReference type="InterPro" id="IPR008979">
    <property type="entry name" value="Galactose-bd-like_sf"/>
</dbReference>
<feature type="domain" description="Ice-binding protein C-terminal" evidence="2">
    <location>
        <begin position="192"/>
        <end position="216"/>
    </location>
</feature>
<accession>A0A3B0RII4</accession>
<evidence type="ECO:0000259" key="2">
    <source>
        <dbReference type="Pfam" id="PF07589"/>
    </source>
</evidence>
<keyword evidence="1" id="KW-1133">Transmembrane helix</keyword>
<dbReference type="AlphaFoldDB" id="A0A3B0RII4"/>
<name>A0A3B0RII4_9ZZZZ</name>
<sequence>MKKLIGAATVALAFAATPAAASTIIGATSAIIDAGGPGFGSIDDTFNQAGLNLGYTSGVTDFDSYIASDPIHTLVFAGNEWFSNNPSTSAQVTYDLGSAMGIDRLALWNEESAGIGTLDLLSSLDGITFSSLGTFVPTPAGAVVDYSAQVFGFSATNARYVRFAMSDCPAGAGAFNSCAIGEVAFRSAAIGAIPEPTTWAMLIFGFGAIGGALRNKKRKTNVSVSYA</sequence>
<dbReference type="EMBL" id="UOEF01000054">
    <property type="protein sequence ID" value="VAV88636.1"/>
    <property type="molecule type" value="Genomic_DNA"/>
</dbReference>
<dbReference type="NCBIfam" id="NF035944">
    <property type="entry name" value="PEPxxWA-CTERM"/>
    <property type="match status" value="1"/>
</dbReference>